<dbReference type="EMBL" id="MOBI01000014">
    <property type="protein sequence ID" value="ROM98759.1"/>
    <property type="molecule type" value="Genomic_DNA"/>
</dbReference>
<accession>A0A423GSD3</accession>
<organism evidence="6 7">
    <name type="scientific">Pseudomonas brassicacearum</name>
    <dbReference type="NCBI Taxonomy" id="930166"/>
    <lineage>
        <taxon>Bacteria</taxon>
        <taxon>Pseudomonadati</taxon>
        <taxon>Pseudomonadota</taxon>
        <taxon>Gammaproteobacteria</taxon>
        <taxon>Pseudomonadales</taxon>
        <taxon>Pseudomonadaceae</taxon>
        <taxon>Pseudomonas</taxon>
    </lineage>
</organism>
<feature type="compositionally biased region" description="Polar residues" evidence="4">
    <location>
        <begin position="1"/>
        <end position="16"/>
    </location>
</feature>
<dbReference type="InterPro" id="IPR025705">
    <property type="entry name" value="Beta_hexosaminidase_sua/sub"/>
</dbReference>
<evidence type="ECO:0000256" key="1">
    <source>
        <dbReference type="ARBA" id="ARBA00006285"/>
    </source>
</evidence>
<dbReference type="GO" id="GO:0004563">
    <property type="term" value="F:beta-N-acetylhexosaminidase activity"/>
    <property type="evidence" value="ECO:0007669"/>
    <property type="project" value="InterPro"/>
</dbReference>
<proteinExistence type="inferred from homology"/>
<dbReference type="PRINTS" id="PR00738">
    <property type="entry name" value="GLHYDRLASE20"/>
</dbReference>
<dbReference type="PANTHER" id="PTHR43678">
    <property type="entry name" value="PUTATIVE (AFU_ORTHOLOGUE AFUA_2G00640)-RELATED"/>
    <property type="match status" value="1"/>
</dbReference>
<feature type="domain" description="Glycoside hydrolase family 20 catalytic" evidence="5">
    <location>
        <begin position="163"/>
        <end position="475"/>
    </location>
</feature>
<dbReference type="AlphaFoldDB" id="A0A423GSD3"/>
<dbReference type="Pfam" id="PF00728">
    <property type="entry name" value="Glyco_hydro_20"/>
    <property type="match status" value="1"/>
</dbReference>
<dbReference type="Gene3D" id="3.20.20.80">
    <property type="entry name" value="Glycosidases"/>
    <property type="match status" value="1"/>
</dbReference>
<evidence type="ECO:0000256" key="2">
    <source>
        <dbReference type="ARBA" id="ARBA00022801"/>
    </source>
</evidence>
<protein>
    <submittedName>
        <fullName evidence="6">N-acetyl-beta-hexosaminidase</fullName>
    </submittedName>
</protein>
<comment type="similarity">
    <text evidence="1">Belongs to the glycosyl hydrolase 20 family.</text>
</comment>
<name>A0A423GSD3_9PSED</name>
<dbReference type="InterPro" id="IPR052764">
    <property type="entry name" value="GH20_Enzymes"/>
</dbReference>
<dbReference type="SUPFAM" id="SSF51445">
    <property type="entry name" value="(Trans)glycosidases"/>
    <property type="match status" value="1"/>
</dbReference>
<feature type="region of interest" description="Disordered" evidence="4">
    <location>
        <begin position="1"/>
        <end position="24"/>
    </location>
</feature>
<dbReference type="RefSeq" id="WP_123582643.1">
    <property type="nucleotide sequence ID" value="NZ_MOBI01000014.1"/>
</dbReference>
<evidence type="ECO:0000313" key="7">
    <source>
        <dbReference type="Proteomes" id="UP000284684"/>
    </source>
</evidence>
<evidence type="ECO:0000259" key="5">
    <source>
        <dbReference type="Pfam" id="PF00728"/>
    </source>
</evidence>
<dbReference type="PANTHER" id="PTHR43678:SF1">
    <property type="entry name" value="BETA-N-ACETYLHEXOSAMINIDASE"/>
    <property type="match status" value="1"/>
</dbReference>
<dbReference type="InterPro" id="IPR029018">
    <property type="entry name" value="Hex-like_dom2"/>
</dbReference>
<gene>
    <name evidence="6" type="ORF">BK658_12520</name>
</gene>
<feature type="active site" description="Proton donor" evidence="3">
    <location>
        <position position="310"/>
    </location>
</feature>
<dbReference type="Proteomes" id="UP000284684">
    <property type="component" value="Unassembled WGS sequence"/>
</dbReference>
<evidence type="ECO:0000256" key="4">
    <source>
        <dbReference type="SAM" id="MobiDB-lite"/>
    </source>
</evidence>
<dbReference type="GO" id="GO:0005975">
    <property type="term" value="P:carbohydrate metabolic process"/>
    <property type="evidence" value="ECO:0007669"/>
    <property type="project" value="InterPro"/>
</dbReference>
<reference evidence="6 7" key="1">
    <citation type="submission" date="2016-10" db="EMBL/GenBank/DDBJ databases">
        <title>Comparative genome analysis of multiple Pseudomonas spp. focuses on biocontrol and plant growth promoting traits.</title>
        <authorList>
            <person name="Tao X.-Y."/>
            <person name="Taylor C.G."/>
        </authorList>
    </citation>
    <scope>NUCLEOTIDE SEQUENCE [LARGE SCALE GENOMIC DNA]</scope>
    <source>
        <strain evidence="6 7">37D10</strain>
    </source>
</reference>
<evidence type="ECO:0000313" key="6">
    <source>
        <dbReference type="EMBL" id="ROM98759.1"/>
    </source>
</evidence>
<dbReference type="InterPro" id="IPR017853">
    <property type="entry name" value="GH"/>
</dbReference>
<evidence type="ECO:0000256" key="3">
    <source>
        <dbReference type="PIRSR" id="PIRSR625705-1"/>
    </source>
</evidence>
<comment type="caution">
    <text evidence="6">The sequence shown here is derived from an EMBL/GenBank/DDBJ whole genome shotgun (WGS) entry which is preliminary data.</text>
</comment>
<dbReference type="InterPro" id="IPR015883">
    <property type="entry name" value="Glyco_hydro_20_cat"/>
</dbReference>
<keyword evidence="2" id="KW-0378">Hydrolase</keyword>
<sequence>MTTSIHSPVAASLTTPEDQHKQFPWPHLSPAVRHAAPDVGLVYEISASTRILIDNESLRPLATRLAFGFAGAAELTQPPAIVLASGNAPQPGDVELTQSAPGTADVPIPAKGKPETYRIDITNTLRVTAKTLEAMALALTTLHKAARVSTRLDPGVVIDTPAYKERSVLIDVGRKYYSPEWMINLLHEMAWNQLNTLYLHLTDDQGVRVVFPSAPDTASPDAWSAEDLKKILDAAAALHIEVVPGMEWPGHMKWILQNRREFQLKLSNNTIVPEALDFSIPAAREFLMALVSDLLDMFPDCTRYNLEADEYFLTPVAPHNTPQLARYAQEDSGPSNADSRDGVRKFVNEVASFVKQKGKVARMWNDAVVEKDQKISVDKNVVIKCWSIWGSKRNEKNVQALIDDGYRVLNAHGDFYFVIKPGWENLFDRLHSPHGLYDHWRPNIFMDDAGSGHTVIDPAHPAVLGGGIQIWADEAAHMSPEKVWSHLIQWMLPLGQRAWGSPNATPTYKSLSLIARSVRFAPPRP</sequence>
<dbReference type="Gene3D" id="3.30.379.10">
    <property type="entry name" value="Chitobiase/beta-hexosaminidase domain 2-like"/>
    <property type="match status" value="1"/>
</dbReference>